<keyword evidence="3" id="KW-1185">Reference proteome</keyword>
<proteinExistence type="predicted"/>
<dbReference type="PANTHER" id="PTHR10612">
    <property type="entry name" value="APOLIPOPROTEIN D"/>
    <property type="match status" value="1"/>
</dbReference>
<accession>A0ABD1F4A5</accession>
<name>A0ABD1F4A5_HYPHA</name>
<dbReference type="FunFam" id="2.40.128.20:FF:000034">
    <property type="entry name" value="Karl, isoform A"/>
    <property type="match status" value="1"/>
</dbReference>
<evidence type="ECO:0008006" key="4">
    <source>
        <dbReference type="Google" id="ProtNLM"/>
    </source>
</evidence>
<keyword evidence="1" id="KW-0732">Signal</keyword>
<protein>
    <recommendedName>
        <fullName evidence="4">Apolipoprotein D</fullName>
    </recommendedName>
</protein>
<dbReference type="PANTHER" id="PTHR10612:SF11">
    <property type="entry name" value="KARL, ISOFORM A"/>
    <property type="match status" value="1"/>
</dbReference>
<dbReference type="EMBL" id="JBDJPC010000003">
    <property type="protein sequence ID" value="KAL1509857.1"/>
    <property type="molecule type" value="Genomic_DNA"/>
</dbReference>
<reference evidence="2 3" key="1">
    <citation type="submission" date="2024-05" db="EMBL/GenBank/DDBJ databases">
        <title>Genetic variation in Jamaican populations of the coffee berry borer (Hypothenemus hampei).</title>
        <authorList>
            <person name="Errbii M."/>
            <person name="Myrie A."/>
        </authorList>
    </citation>
    <scope>NUCLEOTIDE SEQUENCE [LARGE SCALE GENOMIC DNA]</scope>
    <source>
        <strain evidence="2">JA-Hopewell-2020-01-JO</strain>
        <tissue evidence="2">Whole body</tissue>
    </source>
</reference>
<dbReference type="InterPro" id="IPR012674">
    <property type="entry name" value="Calycin"/>
</dbReference>
<evidence type="ECO:0000313" key="3">
    <source>
        <dbReference type="Proteomes" id="UP001566132"/>
    </source>
</evidence>
<feature type="signal peptide" evidence="1">
    <location>
        <begin position="1"/>
        <end position="21"/>
    </location>
</feature>
<feature type="chain" id="PRO_5044808598" description="Apolipoprotein D" evidence="1">
    <location>
        <begin position="22"/>
        <end position="228"/>
    </location>
</feature>
<evidence type="ECO:0000313" key="2">
    <source>
        <dbReference type="EMBL" id="KAL1509857.1"/>
    </source>
</evidence>
<evidence type="ECO:0000256" key="1">
    <source>
        <dbReference type="SAM" id="SignalP"/>
    </source>
</evidence>
<dbReference type="Gene3D" id="2.40.128.20">
    <property type="match status" value="1"/>
</dbReference>
<dbReference type="SUPFAM" id="SSF50814">
    <property type="entry name" value="Lipocalins"/>
    <property type="match status" value="1"/>
</dbReference>
<dbReference type="Proteomes" id="UP001566132">
    <property type="component" value="Unassembled WGS sequence"/>
</dbReference>
<comment type="caution">
    <text evidence="2">The sequence shown here is derived from an EMBL/GenBank/DDBJ whole genome shotgun (WGS) entry which is preliminary data.</text>
</comment>
<dbReference type="AlphaFoldDB" id="A0ABD1F4A5"/>
<organism evidence="2 3">
    <name type="scientific">Hypothenemus hampei</name>
    <name type="common">Coffee berry borer</name>
    <dbReference type="NCBI Taxonomy" id="57062"/>
    <lineage>
        <taxon>Eukaryota</taxon>
        <taxon>Metazoa</taxon>
        <taxon>Ecdysozoa</taxon>
        <taxon>Arthropoda</taxon>
        <taxon>Hexapoda</taxon>
        <taxon>Insecta</taxon>
        <taxon>Pterygota</taxon>
        <taxon>Neoptera</taxon>
        <taxon>Endopterygota</taxon>
        <taxon>Coleoptera</taxon>
        <taxon>Polyphaga</taxon>
        <taxon>Cucujiformia</taxon>
        <taxon>Curculionidae</taxon>
        <taxon>Scolytinae</taxon>
        <taxon>Hypothenemus</taxon>
    </lineage>
</organism>
<gene>
    <name evidence="2" type="ORF">ABEB36_004532</name>
</gene>
<sequence>MFKPNLIIFLFTLLLLNTSLCLRNRKEDKTKCPKVKAIRNFDLERLLNKWYVIEYYASSEEALPYRCMRADFTMSSLEVITMNFTYSFTDDPLNEQLLGNITWIIPNRAEPAHWIHSEDTYEGIYNTYVLDSDYGSWALLLHCAEKSKVPRYLSSFIMSREPTLGVNVISYLRDKLPRYDIDLSFMFDMPQNDCNSSSLANIPPSILANMNRPVQLGERRHPMKHIHG</sequence>